<evidence type="ECO:0000313" key="3">
    <source>
        <dbReference type="EMBL" id="MFC3000393.1"/>
    </source>
</evidence>
<feature type="domain" description="RsdA/BaiN/AoA(So)-like Rossmann fold-like" evidence="1">
    <location>
        <begin position="14"/>
        <end position="398"/>
    </location>
</feature>
<dbReference type="Pfam" id="PF03486">
    <property type="entry name" value="HI0933_like"/>
    <property type="match status" value="1"/>
</dbReference>
<feature type="domain" description="RsdA/BaiN/AoA(So)-like insert" evidence="2">
    <location>
        <begin position="198"/>
        <end position="346"/>
    </location>
</feature>
<dbReference type="InterPro" id="IPR004792">
    <property type="entry name" value="BaiN-like"/>
</dbReference>
<name>A0ABV7BV78_9PROT</name>
<accession>A0ABV7BV78</accession>
<comment type="caution">
    <text evidence="3">The sequence shown here is derived from an EMBL/GenBank/DDBJ whole genome shotgun (WGS) entry which is preliminary data.</text>
</comment>
<evidence type="ECO:0000259" key="1">
    <source>
        <dbReference type="Pfam" id="PF03486"/>
    </source>
</evidence>
<dbReference type="NCBIfam" id="TIGR00275">
    <property type="entry name" value="aminoacetone oxidase family FAD-binding enzyme"/>
    <property type="match status" value="1"/>
</dbReference>
<gene>
    <name evidence="3" type="ORF">ACFOD3_10850</name>
</gene>
<dbReference type="InterPro" id="IPR057661">
    <property type="entry name" value="RsdA/BaiN/AoA(So)_Rossmann"/>
</dbReference>
<dbReference type="EMBL" id="JBHRSB010000003">
    <property type="protein sequence ID" value="MFC3000393.1"/>
    <property type="molecule type" value="Genomic_DNA"/>
</dbReference>
<evidence type="ECO:0000313" key="4">
    <source>
        <dbReference type="Proteomes" id="UP001595420"/>
    </source>
</evidence>
<evidence type="ECO:0000259" key="2">
    <source>
        <dbReference type="Pfam" id="PF22780"/>
    </source>
</evidence>
<organism evidence="3 4">
    <name type="scientific">Falsiroseomonas tokyonensis</name>
    <dbReference type="NCBI Taxonomy" id="430521"/>
    <lineage>
        <taxon>Bacteria</taxon>
        <taxon>Pseudomonadati</taxon>
        <taxon>Pseudomonadota</taxon>
        <taxon>Alphaproteobacteria</taxon>
        <taxon>Acetobacterales</taxon>
        <taxon>Roseomonadaceae</taxon>
        <taxon>Falsiroseomonas</taxon>
    </lineage>
</organism>
<sequence>MNELPAPPAPPHNRVTVIGAGPAGLMAAEVLATAGLAVTVHDHMPSVGRKFLMAGRGGLNLTHGEPLELLLTRYRPAAPPLIEAVRGFPPAALIAWCEGLGVPTFAGSSARIFPTSLKSSPLLRAWLQRLAGLGVELRSRSCWIGWGPAGEPLFEGEQAAEAPAATVLALGGASWPRLGSDGHWPALLPGIRTAPWAPANMGFTVAWSDHFRDRHQGTPLKRIGLRFGAIAVRGEAMVTRTGLEGGALYALSAPLREAIAAQGSTRIELDLRPDLSEAIVAERLASRPRSESLANGLRKALALPPVAIGLVQEALRSDAAGVPPARLIKALPLRLTGTAGIERAISSAGGLAWSEVDDRLMLTARPGVFACGEMLDWEAPTGGYLLQGCFSTGVAAARGTLAWLAEQAGRS</sequence>
<dbReference type="RefSeq" id="WP_216836490.1">
    <property type="nucleotide sequence ID" value="NZ_JAFNJS010000003.1"/>
</dbReference>
<dbReference type="InterPro" id="IPR022460">
    <property type="entry name" value="Flavoprotein_PP4765"/>
</dbReference>
<proteinExistence type="predicted"/>
<dbReference type="InterPro" id="IPR055178">
    <property type="entry name" value="RsdA/BaiN/AoA(So)-like_dom"/>
</dbReference>
<reference evidence="4" key="1">
    <citation type="journal article" date="2019" name="Int. J. Syst. Evol. Microbiol.">
        <title>The Global Catalogue of Microorganisms (GCM) 10K type strain sequencing project: providing services to taxonomists for standard genome sequencing and annotation.</title>
        <authorList>
            <consortium name="The Broad Institute Genomics Platform"/>
            <consortium name="The Broad Institute Genome Sequencing Center for Infectious Disease"/>
            <person name="Wu L."/>
            <person name="Ma J."/>
        </authorList>
    </citation>
    <scope>NUCLEOTIDE SEQUENCE [LARGE SCALE GENOMIC DNA]</scope>
    <source>
        <strain evidence="4">CGMCC 1.16855</strain>
    </source>
</reference>
<dbReference type="PANTHER" id="PTHR42887">
    <property type="entry name" value="OS12G0638800 PROTEIN"/>
    <property type="match status" value="1"/>
</dbReference>
<protein>
    <submittedName>
        <fullName evidence="3">NAD(P)/FAD-dependent oxidoreductase</fullName>
    </submittedName>
</protein>
<dbReference type="Proteomes" id="UP001595420">
    <property type="component" value="Unassembled WGS sequence"/>
</dbReference>
<dbReference type="PANTHER" id="PTHR42887:SF1">
    <property type="entry name" value="BLR3961 PROTEIN"/>
    <property type="match status" value="1"/>
</dbReference>
<dbReference type="Pfam" id="PF22780">
    <property type="entry name" value="HI0933_like_1st"/>
    <property type="match status" value="1"/>
</dbReference>
<dbReference type="NCBIfam" id="TIGR03862">
    <property type="entry name" value="flavo_PP4765"/>
    <property type="match status" value="1"/>
</dbReference>
<keyword evidence="4" id="KW-1185">Reference proteome</keyword>